<dbReference type="Gene3D" id="3.30.700.10">
    <property type="entry name" value="Glycoprotein, Type 4 Pilin"/>
    <property type="match status" value="1"/>
</dbReference>
<dbReference type="SUPFAM" id="SSF54523">
    <property type="entry name" value="Pili subunits"/>
    <property type="match status" value="1"/>
</dbReference>
<name>A0A095VRG2_9GAMM</name>
<dbReference type="Proteomes" id="UP000029640">
    <property type="component" value="Unassembled WGS sequence"/>
</dbReference>
<dbReference type="InterPro" id="IPR031982">
    <property type="entry name" value="PilE-like"/>
</dbReference>
<evidence type="ECO:0000313" key="2">
    <source>
        <dbReference type="Proteomes" id="UP000029640"/>
    </source>
</evidence>
<dbReference type="InterPro" id="IPR045584">
    <property type="entry name" value="Pilin-like"/>
</dbReference>
<dbReference type="eggNOG" id="COG4968">
    <property type="taxonomic scope" value="Bacteria"/>
</dbReference>
<accession>A0A095VRG2</accession>
<protein>
    <submittedName>
        <fullName evidence="1">Type IV pilus biogenesis protein PilE</fullName>
    </submittedName>
</protein>
<dbReference type="HOGENOM" id="CLU_091705_6_0_6"/>
<dbReference type="GO" id="GO:0043683">
    <property type="term" value="P:type IV pilus assembly"/>
    <property type="evidence" value="ECO:0007669"/>
    <property type="project" value="InterPro"/>
</dbReference>
<organism evidence="1 2">
    <name type="scientific">Pseudohaliea rubra DSM 19751</name>
    <dbReference type="NCBI Taxonomy" id="1265313"/>
    <lineage>
        <taxon>Bacteria</taxon>
        <taxon>Pseudomonadati</taxon>
        <taxon>Pseudomonadota</taxon>
        <taxon>Gammaproteobacteria</taxon>
        <taxon>Cellvibrionales</taxon>
        <taxon>Halieaceae</taxon>
        <taxon>Pseudohaliea</taxon>
    </lineage>
</organism>
<reference evidence="1 2" key="1">
    <citation type="journal article" date="2014" name="Genome Announc.">
        <title>Genome Sequence of Gammaproteobacterial Pseudohaliea rubra Type Strain DSM 19751, Isolated from Coastal Seawater of the Mediterranean Sea.</title>
        <authorList>
            <person name="Spring S."/>
            <person name="Fiebig A."/>
            <person name="Riedel T."/>
            <person name="Goker M."/>
            <person name="Klenk H.P."/>
        </authorList>
    </citation>
    <scope>NUCLEOTIDE SEQUENCE [LARGE SCALE GENOMIC DNA]</scope>
    <source>
        <strain evidence="1 2">DSM 19751</strain>
    </source>
</reference>
<dbReference type="EMBL" id="AUVB01000053">
    <property type="protein sequence ID" value="KGE03653.1"/>
    <property type="molecule type" value="Genomic_DNA"/>
</dbReference>
<keyword evidence="2" id="KW-1185">Reference proteome</keyword>
<gene>
    <name evidence="1" type="ORF">HRUBRA_01744</name>
</gene>
<dbReference type="STRING" id="1265313.HRUBRA_01744"/>
<dbReference type="Pfam" id="PF16732">
    <property type="entry name" value="ComP_DUS"/>
    <property type="match status" value="1"/>
</dbReference>
<evidence type="ECO:0000313" key="1">
    <source>
        <dbReference type="EMBL" id="KGE03653.1"/>
    </source>
</evidence>
<dbReference type="AlphaFoldDB" id="A0A095VRG2"/>
<sequence length="136" mass="14419">MELMIALVVAGILLTIALPSFQQAQRKGRRADAVDGLLSIQLAQERWRASHANFSTDPAELDIGGSPSGDNCRLTPQAYYELCLGEDPGGASLAVAYEVVATARGAQVGDTACATLRLRVTPTAPRGLRLPAECWP</sequence>
<proteinExistence type="predicted"/>
<comment type="caution">
    <text evidence="1">The sequence shown here is derived from an EMBL/GenBank/DDBJ whole genome shotgun (WGS) entry which is preliminary data.</text>
</comment>